<comment type="similarity">
    <text evidence="4">Belongs to the FliW family.</text>
</comment>
<evidence type="ECO:0000256" key="3">
    <source>
        <dbReference type="ARBA" id="ARBA00022845"/>
    </source>
</evidence>
<dbReference type="PANTHER" id="PTHR39190:SF1">
    <property type="entry name" value="FLAGELLAR ASSEMBLY FACTOR FLIW"/>
    <property type="match status" value="1"/>
</dbReference>
<keyword evidence="3 4" id="KW-0810">Translation regulation</keyword>
<keyword evidence="5" id="KW-0966">Cell projection</keyword>
<comment type="subunit">
    <text evidence="4">Interacts with translational regulator CsrA and flagellin(s).</text>
</comment>
<gene>
    <name evidence="4" type="primary">fliW</name>
    <name evidence="5" type="ORF">Desaf_2853</name>
</gene>
<dbReference type="NCBIfam" id="NF009793">
    <property type="entry name" value="PRK13285.1-1"/>
    <property type="match status" value="1"/>
</dbReference>
<keyword evidence="1 4" id="KW-0963">Cytoplasm</keyword>
<dbReference type="AlphaFoldDB" id="F3Z1N1"/>
<dbReference type="EMBL" id="CP003221">
    <property type="protein sequence ID" value="EGJ51166.1"/>
    <property type="molecule type" value="Genomic_DNA"/>
</dbReference>
<evidence type="ECO:0000313" key="6">
    <source>
        <dbReference type="Proteomes" id="UP000007844"/>
    </source>
</evidence>
<dbReference type="GO" id="GO:0006417">
    <property type="term" value="P:regulation of translation"/>
    <property type="evidence" value="ECO:0007669"/>
    <property type="project" value="UniProtKB-KW"/>
</dbReference>
<organism evidence="5 6">
    <name type="scientific">Desulfocurvibacter africanus subsp. africanus str. Walvis Bay</name>
    <dbReference type="NCBI Taxonomy" id="690850"/>
    <lineage>
        <taxon>Bacteria</taxon>
        <taxon>Pseudomonadati</taxon>
        <taxon>Thermodesulfobacteriota</taxon>
        <taxon>Desulfovibrionia</taxon>
        <taxon>Desulfovibrionales</taxon>
        <taxon>Desulfovibrionaceae</taxon>
        <taxon>Desulfocurvibacter</taxon>
    </lineage>
</organism>
<evidence type="ECO:0000256" key="1">
    <source>
        <dbReference type="ARBA" id="ARBA00022490"/>
    </source>
</evidence>
<keyword evidence="2 4" id="KW-1005">Bacterial flagellum biogenesis</keyword>
<comment type="function">
    <text evidence="4">Acts as an anti-CsrA protein, binds CsrA and prevents it from repressing translation of its target genes, one of which is flagellin. Binds to flagellin and participates in the assembly of the flagellum.</text>
</comment>
<dbReference type="HAMAP" id="MF_01185">
    <property type="entry name" value="FliW"/>
    <property type="match status" value="1"/>
</dbReference>
<keyword evidence="4" id="KW-0143">Chaperone</keyword>
<proteinExistence type="inferred from homology"/>
<dbReference type="Pfam" id="PF02623">
    <property type="entry name" value="FliW"/>
    <property type="match status" value="1"/>
</dbReference>
<dbReference type="eggNOG" id="COG1699">
    <property type="taxonomic scope" value="Bacteria"/>
</dbReference>
<keyword evidence="5" id="KW-0969">Cilium</keyword>
<dbReference type="HOGENOM" id="CLU_112356_0_2_7"/>
<evidence type="ECO:0000256" key="2">
    <source>
        <dbReference type="ARBA" id="ARBA00022795"/>
    </source>
</evidence>
<reference evidence="5 6" key="1">
    <citation type="journal article" date="2011" name="J. Bacteriol.">
        <title>Genome sequence of the mercury-methylating and pleomorphic Desulfovibrio africanus Strain Walvis Bay.</title>
        <authorList>
            <person name="Brown S.D."/>
            <person name="Wall J.D."/>
            <person name="Kucken A.M."/>
            <person name="Gilmour C.C."/>
            <person name="Podar M."/>
            <person name="Brandt C.C."/>
            <person name="Teshima H."/>
            <person name="Detter J.C."/>
            <person name="Han C.S."/>
            <person name="Land M.L."/>
            <person name="Lucas S."/>
            <person name="Han J."/>
            <person name="Pennacchio L."/>
            <person name="Nolan M."/>
            <person name="Pitluck S."/>
            <person name="Woyke T."/>
            <person name="Goodwin L."/>
            <person name="Palumbo A.V."/>
            <person name="Elias D.A."/>
        </authorList>
    </citation>
    <scope>NUCLEOTIDE SEQUENCE [LARGE SCALE GENOMIC DNA]</scope>
    <source>
        <strain evidence="5 6">Walvis Bay</strain>
    </source>
</reference>
<sequence length="148" mass="16552">MAEVKELVIQTRLGPRTISAERIIDFPRGIIGFEDLHRFTLLQIKADSPFLILQSIDDPEQGLLVADPYSFMERYEIKVGDTEQKILQLQDRKDVAVLVTVTIPPGRPENTTLNLTGPVIINTVSKVGMQIPQTDAALPSHYLLSEKT</sequence>
<dbReference type="GO" id="GO:0044780">
    <property type="term" value="P:bacterial-type flagellum assembly"/>
    <property type="evidence" value="ECO:0007669"/>
    <property type="project" value="UniProtKB-UniRule"/>
</dbReference>
<keyword evidence="6" id="KW-1185">Reference proteome</keyword>
<name>F3Z1N1_DESAF</name>
<dbReference type="Gene3D" id="2.30.290.10">
    <property type="entry name" value="BH3618-like"/>
    <property type="match status" value="1"/>
</dbReference>
<dbReference type="InterPro" id="IPR003775">
    <property type="entry name" value="Flagellar_assembly_factor_FliW"/>
</dbReference>
<dbReference type="GO" id="GO:0005737">
    <property type="term" value="C:cytoplasm"/>
    <property type="evidence" value="ECO:0007669"/>
    <property type="project" value="UniProtKB-SubCell"/>
</dbReference>
<evidence type="ECO:0000256" key="4">
    <source>
        <dbReference type="HAMAP-Rule" id="MF_01185"/>
    </source>
</evidence>
<accession>F3Z1N1</accession>
<dbReference type="SUPFAM" id="SSF141457">
    <property type="entry name" value="BH3618-like"/>
    <property type="match status" value="1"/>
</dbReference>
<dbReference type="RefSeq" id="WP_005983977.1">
    <property type="nucleotide sequence ID" value="NC_016629.1"/>
</dbReference>
<dbReference type="PANTHER" id="PTHR39190">
    <property type="entry name" value="FLAGELLAR ASSEMBLY FACTOR FLIW"/>
    <property type="match status" value="1"/>
</dbReference>
<dbReference type="InterPro" id="IPR024046">
    <property type="entry name" value="Flagellar_assmbl_FliW_dom_sf"/>
</dbReference>
<dbReference type="Proteomes" id="UP000007844">
    <property type="component" value="Chromosome"/>
</dbReference>
<evidence type="ECO:0000313" key="5">
    <source>
        <dbReference type="EMBL" id="EGJ51166.1"/>
    </source>
</evidence>
<protein>
    <recommendedName>
        <fullName evidence="4">Flagellar assembly factor FliW</fullName>
    </recommendedName>
</protein>
<dbReference type="STRING" id="690850.Desaf_2853"/>
<comment type="subcellular location">
    <subcellularLocation>
        <location evidence="4">Cytoplasm</location>
    </subcellularLocation>
</comment>
<keyword evidence="5" id="KW-0282">Flagellum</keyword>
<dbReference type="KEGG" id="daf:Desaf_2853"/>